<evidence type="ECO:0000313" key="5">
    <source>
        <dbReference type="EMBL" id="KAF7768009.1"/>
    </source>
</evidence>
<feature type="region of interest" description="Disordered" evidence="4">
    <location>
        <begin position="533"/>
        <end position="557"/>
    </location>
</feature>
<dbReference type="Gene3D" id="2.130.10.10">
    <property type="entry name" value="YVTN repeat-like/Quinoprotein amine dehydrogenase"/>
    <property type="match status" value="2"/>
</dbReference>
<dbReference type="InterPro" id="IPR036322">
    <property type="entry name" value="WD40_repeat_dom_sf"/>
</dbReference>
<dbReference type="GO" id="GO:0045717">
    <property type="term" value="P:negative regulation of fatty acid biosynthetic process"/>
    <property type="evidence" value="ECO:0007669"/>
    <property type="project" value="TreeGrafter"/>
</dbReference>
<dbReference type="EMBL" id="JABXXO010000010">
    <property type="protein sequence ID" value="KAF7768009.1"/>
    <property type="molecule type" value="Genomic_DNA"/>
</dbReference>
<comment type="caution">
    <text evidence="5">The sequence shown here is derived from an EMBL/GenBank/DDBJ whole genome shotgun (WGS) entry which is preliminary data.</text>
</comment>
<protein>
    <recommendedName>
        <fullName evidence="7">WD40 repeat-like protein</fullName>
    </recommendedName>
</protein>
<accession>A0A8H7C6H5</accession>
<dbReference type="GO" id="GO:0005737">
    <property type="term" value="C:cytoplasm"/>
    <property type="evidence" value="ECO:0007669"/>
    <property type="project" value="TreeGrafter"/>
</dbReference>
<dbReference type="SMART" id="SM00320">
    <property type="entry name" value="WD40"/>
    <property type="match status" value="5"/>
</dbReference>
<evidence type="ECO:0000256" key="1">
    <source>
        <dbReference type="ARBA" id="ARBA00022574"/>
    </source>
</evidence>
<evidence type="ECO:0000256" key="2">
    <source>
        <dbReference type="ARBA" id="ARBA00022737"/>
    </source>
</evidence>
<feature type="repeat" description="WD" evidence="3">
    <location>
        <begin position="66"/>
        <end position="99"/>
    </location>
</feature>
<dbReference type="AlphaFoldDB" id="A0A8H7C6H5"/>
<name>A0A8H7C6H5_AGABI</name>
<organism evidence="5 6">
    <name type="scientific">Agaricus bisporus var. burnettii</name>
    <dbReference type="NCBI Taxonomy" id="192524"/>
    <lineage>
        <taxon>Eukaryota</taxon>
        <taxon>Fungi</taxon>
        <taxon>Dikarya</taxon>
        <taxon>Basidiomycota</taxon>
        <taxon>Agaricomycotina</taxon>
        <taxon>Agaricomycetes</taxon>
        <taxon>Agaricomycetidae</taxon>
        <taxon>Agaricales</taxon>
        <taxon>Agaricineae</taxon>
        <taxon>Agaricaceae</taxon>
        <taxon>Agaricus</taxon>
    </lineage>
</organism>
<dbReference type="PROSITE" id="PS50082">
    <property type="entry name" value="WD_REPEATS_2"/>
    <property type="match status" value="1"/>
</dbReference>
<keyword evidence="1 3" id="KW-0853">WD repeat</keyword>
<proteinExistence type="predicted"/>
<dbReference type="GO" id="GO:0080008">
    <property type="term" value="C:Cul4-RING E3 ubiquitin ligase complex"/>
    <property type="evidence" value="ECO:0007669"/>
    <property type="project" value="TreeGrafter"/>
</dbReference>
<evidence type="ECO:0000313" key="6">
    <source>
        <dbReference type="Proteomes" id="UP000629468"/>
    </source>
</evidence>
<dbReference type="Proteomes" id="UP000629468">
    <property type="component" value="Unassembled WGS sequence"/>
</dbReference>
<evidence type="ECO:0000256" key="4">
    <source>
        <dbReference type="SAM" id="MobiDB-lite"/>
    </source>
</evidence>
<dbReference type="PANTHER" id="PTHR15574:SF40">
    <property type="entry name" value="WD AND TETRATRICOPEPTIDE REPEATS PROTEIN 1"/>
    <property type="match status" value="1"/>
</dbReference>
<keyword evidence="2" id="KW-0677">Repeat</keyword>
<dbReference type="PROSITE" id="PS50294">
    <property type="entry name" value="WD_REPEATS_REGION"/>
    <property type="match status" value="1"/>
</dbReference>
<dbReference type="InterPro" id="IPR015943">
    <property type="entry name" value="WD40/YVTN_repeat-like_dom_sf"/>
</dbReference>
<sequence>MIPTSSNDIHAHLPRIMHANRSRHSSLRGIHDHASLTASLQHSINRSRTDVLDSIFSEGFPYSRSLNAHQSCINALAFSNGEGQFLASGGDDLKILLWDFYQEDVREPIGSFIGPRSNILHLTFSPSNRYLFSGGIDDVIFRYDVSYLGSSRAQISKRTPDATCTFHDDTIRGITCRPNQDEVYLSGSEDGRIIRHDEREASSPRAQDTLRLESEVTGLQYHPQMDYMFLTSDQNGSVCLRDERMAFGPLSSRSNNGVVQEYNTKLTRPNHDYLSNPETSSIAFDRDGSRFAVTMLHWYPTIYSISDPNPLAICTGKNTPDGTPIPAGERTYSNSCTMKHGSFGGPGLEIDEFYAAGSDDFRGYIWRLPPDSELAIQRQEISPGNWQKQEYANETGFAAGARENIYIPTEISTPLCRLTGHDSIVNTVVFHPHFLHVMTSGVERRMLLHSPTPSSPCAQDLPRSPTHVRQLDTNGTPDRFNFYQALVGAFTTVGESEAAADMSERRTISMFDHIWREEGDVDVFIVRPWKHEIPEDNSSDEDEDTESEDDAMDILVI</sequence>
<dbReference type="InterPro" id="IPR045151">
    <property type="entry name" value="DCAF8"/>
</dbReference>
<gene>
    <name evidence="5" type="ORF">Agabi119p4_7252</name>
</gene>
<dbReference type="Pfam" id="PF00400">
    <property type="entry name" value="WD40"/>
    <property type="match status" value="3"/>
</dbReference>
<evidence type="ECO:0008006" key="7">
    <source>
        <dbReference type="Google" id="ProtNLM"/>
    </source>
</evidence>
<dbReference type="SUPFAM" id="SSF50978">
    <property type="entry name" value="WD40 repeat-like"/>
    <property type="match status" value="1"/>
</dbReference>
<dbReference type="InterPro" id="IPR001680">
    <property type="entry name" value="WD40_rpt"/>
</dbReference>
<evidence type="ECO:0000256" key="3">
    <source>
        <dbReference type="PROSITE-ProRule" id="PRU00221"/>
    </source>
</evidence>
<feature type="compositionally biased region" description="Acidic residues" evidence="4">
    <location>
        <begin position="535"/>
        <end position="557"/>
    </location>
</feature>
<dbReference type="PANTHER" id="PTHR15574">
    <property type="entry name" value="WD REPEAT DOMAIN-CONTAINING FAMILY"/>
    <property type="match status" value="1"/>
</dbReference>
<reference evidence="5 6" key="1">
    <citation type="journal article" name="Sci. Rep.">
        <title>Telomere-to-telomere assembled and centromere annotated genomes of the two main subspecies of the button mushroom Agaricus bisporus reveal especially polymorphic chromosome ends.</title>
        <authorList>
            <person name="Sonnenberg A.S.M."/>
            <person name="Sedaghat-Telgerd N."/>
            <person name="Lavrijssen B."/>
            <person name="Ohm R.A."/>
            <person name="Hendrickx P.M."/>
            <person name="Scholtmeijer K."/>
            <person name="Baars J.J.P."/>
            <person name="van Peer A."/>
        </authorList>
    </citation>
    <scope>NUCLEOTIDE SEQUENCE [LARGE SCALE GENOMIC DNA]</scope>
    <source>
        <strain evidence="5 6">H119_p4</strain>
    </source>
</reference>